<dbReference type="Pfam" id="PF13377">
    <property type="entry name" value="Peripla_BP_3"/>
    <property type="match status" value="1"/>
</dbReference>
<dbReference type="Pfam" id="PF00356">
    <property type="entry name" value="LacI"/>
    <property type="match status" value="1"/>
</dbReference>
<dbReference type="InterPro" id="IPR028082">
    <property type="entry name" value="Peripla_BP_I"/>
</dbReference>
<comment type="caution">
    <text evidence="6">The sequence shown here is derived from an EMBL/GenBank/DDBJ whole genome shotgun (WGS) entry which is preliminary data.</text>
</comment>
<dbReference type="GO" id="GO:0003700">
    <property type="term" value="F:DNA-binding transcription factor activity"/>
    <property type="evidence" value="ECO:0007669"/>
    <property type="project" value="TreeGrafter"/>
</dbReference>
<accession>A0A2T7TFS5</accession>
<proteinExistence type="predicted"/>
<evidence type="ECO:0000256" key="3">
    <source>
        <dbReference type="ARBA" id="ARBA00023163"/>
    </source>
</evidence>
<keyword evidence="2" id="KW-0238">DNA-binding</keyword>
<name>A0A2T7TFS5_9ACTN</name>
<dbReference type="PROSITE" id="PS50932">
    <property type="entry name" value="HTH_LACI_2"/>
    <property type="match status" value="1"/>
</dbReference>
<dbReference type="PROSITE" id="PS00356">
    <property type="entry name" value="HTH_LACI_1"/>
    <property type="match status" value="1"/>
</dbReference>
<evidence type="ECO:0000256" key="2">
    <source>
        <dbReference type="ARBA" id="ARBA00023125"/>
    </source>
</evidence>
<dbReference type="InterPro" id="IPR046335">
    <property type="entry name" value="LacI/GalR-like_sensor"/>
</dbReference>
<reference evidence="6 7" key="1">
    <citation type="submission" date="2013-12" db="EMBL/GenBank/DDBJ databases">
        <title>Annotated genome of Streptomyces scopuliridis.</title>
        <authorList>
            <person name="Olson J.B."/>
        </authorList>
    </citation>
    <scope>NUCLEOTIDE SEQUENCE [LARGE SCALE GENOMIC DNA]</scope>
    <source>
        <strain evidence="6 7">RB72</strain>
    </source>
</reference>
<dbReference type="EMBL" id="AZSP01000012">
    <property type="protein sequence ID" value="PVE13947.1"/>
    <property type="molecule type" value="Genomic_DNA"/>
</dbReference>
<dbReference type="PANTHER" id="PTHR30146:SF153">
    <property type="entry name" value="LACTOSE OPERON REPRESSOR"/>
    <property type="match status" value="1"/>
</dbReference>
<feature type="region of interest" description="Disordered" evidence="4">
    <location>
        <begin position="1"/>
        <end position="21"/>
    </location>
</feature>
<evidence type="ECO:0000313" key="6">
    <source>
        <dbReference type="EMBL" id="PVE13947.1"/>
    </source>
</evidence>
<keyword evidence="7" id="KW-1185">Reference proteome</keyword>
<dbReference type="InterPro" id="IPR000843">
    <property type="entry name" value="HTH_LacI"/>
</dbReference>
<dbReference type="SMART" id="SM00354">
    <property type="entry name" value="HTH_LACI"/>
    <property type="match status" value="1"/>
</dbReference>
<dbReference type="Gene3D" id="1.10.260.40">
    <property type="entry name" value="lambda repressor-like DNA-binding domains"/>
    <property type="match status" value="1"/>
</dbReference>
<dbReference type="AlphaFoldDB" id="A0A2T7TFS5"/>
<keyword evidence="3" id="KW-0804">Transcription</keyword>
<feature type="domain" description="HTH lacI-type" evidence="5">
    <location>
        <begin position="21"/>
        <end position="63"/>
    </location>
</feature>
<sequence>MDGVNDPLPPGGDGRFPAGTPRLADIAGRASVSEATVSRVLNGRPGVADTTRQRVLAALDTLGHERGERDVRELRDVRQERSARGPKQRGAGLIGLVTPELTNPVFPAFAQAVEQVLAGHGHTPVLCTQLPGGATEDELVEQLVERGVGGIVFLSGLHADTSADPARYAALAARGVPYVLINGYNERVSAPFVSADDHAAVRMAVGHLAELGHRRIGLATGPQRYVPSRRKREGFLDASVGLLGLAWGEAEELVCSTLFGVEGGQVAADALLGLGCTGIVCASDLMALGVVRAARERGLGVPHDISVVGYDDSQLIAFTDPPLTTVRQPVRAMAAAAVAALLEEMAGSPMQRTEYVFQPELVVRGSTAGARVPRRH</sequence>
<gene>
    <name evidence="6" type="ORF">Y717_02490</name>
</gene>
<dbReference type="SUPFAM" id="SSF47413">
    <property type="entry name" value="lambda repressor-like DNA-binding domains"/>
    <property type="match status" value="1"/>
</dbReference>
<dbReference type="Gene3D" id="3.40.50.2300">
    <property type="match status" value="2"/>
</dbReference>
<dbReference type="CDD" id="cd01392">
    <property type="entry name" value="HTH_LacI"/>
    <property type="match status" value="1"/>
</dbReference>
<dbReference type="GO" id="GO:0000976">
    <property type="term" value="F:transcription cis-regulatory region binding"/>
    <property type="evidence" value="ECO:0007669"/>
    <property type="project" value="TreeGrafter"/>
</dbReference>
<evidence type="ECO:0000256" key="4">
    <source>
        <dbReference type="SAM" id="MobiDB-lite"/>
    </source>
</evidence>
<dbReference type="Proteomes" id="UP000245992">
    <property type="component" value="Unassembled WGS sequence"/>
</dbReference>
<dbReference type="PANTHER" id="PTHR30146">
    <property type="entry name" value="LACI-RELATED TRANSCRIPTIONAL REPRESSOR"/>
    <property type="match status" value="1"/>
</dbReference>
<organism evidence="6 7">
    <name type="scientific">Streptomyces scopuliridis RB72</name>
    <dbReference type="NCBI Taxonomy" id="1440053"/>
    <lineage>
        <taxon>Bacteria</taxon>
        <taxon>Bacillati</taxon>
        <taxon>Actinomycetota</taxon>
        <taxon>Actinomycetes</taxon>
        <taxon>Kitasatosporales</taxon>
        <taxon>Streptomycetaceae</taxon>
        <taxon>Streptomyces</taxon>
    </lineage>
</organism>
<evidence type="ECO:0000259" key="5">
    <source>
        <dbReference type="PROSITE" id="PS50932"/>
    </source>
</evidence>
<evidence type="ECO:0000313" key="7">
    <source>
        <dbReference type="Proteomes" id="UP000245992"/>
    </source>
</evidence>
<protein>
    <submittedName>
        <fullName evidence="6">LacI family transcriptional regulator</fullName>
    </submittedName>
</protein>
<keyword evidence="1" id="KW-0805">Transcription regulation</keyword>
<dbReference type="InterPro" id="IPR010982">
    <property type="entry name" value="Lambda_DNA-bd_dom_sf"/>
</dbReference>
<evidence type="ECO:0000256" key="1">
    <source>
        <dbReference type="ARBA" id="ARBA00023015"/>
    </source>
</evidence>
<dbReference type="SUPFAM" id="SSF53822">
    <property type="entry name" value="Periplasmic binding protein-like I"/>
    <property type="match status" value="1"/>
</dbReference>
<dbReference type="STRING" id="1440053.GCA_000718095_03673"/>